<proteinExistence type="predicted"/>
<gene>
    <name evidence="3" type="ORF">C791_6298</name>
</gene>
<feature type="signal peptide" evidence="2">
    <location>
        <begin position="1"/>
        <end position="23"/>
    </location>
</feature>
<keyword evidence="2" id="KW-0732">Signal</keyword>
<organism evidence="3 4">
    <name type="scientific">Amycolatopsis azurea DSM 43854</name>
    <dbReference type="NCBI Taxonomy" id="1238180"/>
    <lineage>
        <taxon>Bacteria</taxon>
        <taxon>Bacillati</taxon>
        <taxon>Actinomycetota</taxon>
        <taxon>Actinomycetes</taxon>
        <taxon>Pseudonocardiales</taxon>
        <taxon>Pseudonocardiaceae</taxon>
        <taxon>Amycolatopsis</taxon>
    </lineage>
</organism>
<evidence type="ECO:0000256" key="2">
    <source>
        <dbReference type="SAM" id="SignalP"/>
    </source>
</evidence>
<feature type="chain" id="PRO_5004023458" description="Secreted protein" evidence="2">
    <location>
        <begin position="24"/>
        <end position="85"/>
    </location>
</feature>
<evidence type="ECO:0000313" key="4">
    <source>
        <dbReference type="Proteomes" id="UP000014137"/>
    </source>
</evidence>
<comment type="caution">
    <text evidence="3">The sequence shown here is derived from an EMBL/GenBank/DDBJ whole genome shotgun (WGS) entry which is preliminary data.</text>
</comment>
<evidence type="ECO:0008006" key="5">
    <source>
        <dbReference type="Google" id="ProtNLM"/>
    </source>
</evidence>
<sequence>MTLGRVARLTVVLVGLSSLLVGAEVGAGLDDGAGGGKSPPLPSRNPGAAKPVMQKATRTITAIKIPMAIPGFTVAGCAGGFCCSG</sequence>
<name>M2PX64_9PSEU</name>
<protein>
    <recommendedName>
        <fullName evidence="5">Secreted protein</fullName>
    </recommendedName>
</protein>
<feature type="region of interest" description="Disordered" evidence="1">
    <location>
        <begin position="31"/>
        <end position="52"/>
    </location>
</feature>
<evidence type="ECO:0000313" key="3">
    <source>
        <dbReference type="EMBL" id="EMD24220.1"/>
    </source>
</evidence>
<accession>M2PX64</accession>
<dbReference type="Proteomes" id="UP000014137">
    <property type="component" value="Unassembled WGS sequence"/>
</dbReference>
<reference evidence="3 4" key="1">
    <citation type="submission" date="2012-10" db="EMBL/GenBank/DDBJ databases">
        <title>Genome assembly of Amycolatopsis azurea DSM 43854.</title>
        <authorList>
            <person name="Khatri I."/>
            <person name="Kaur I."/>
            <person name="Subramanian S."/>
            <person name="Mayilraj S."/>
        </authorList>
    </citation>
    <scope>NUCLEOTIDE SEQUENCE [LARGE SCALE GENOMIC DNA]</scope>
    <source>
        <strain evidence="3 4">DSM 43854</strain>
    </source>
</reference>
<dbReference type="EMBL" id="ANMG01000060">
    <property type="protein sequence ID" value="EMD24220.1"/>
    <property type="molecule type" value="Genomic_DNA"/>
</dbReference>
<dbReference type="PATRIC" id="fig|1238180.3.peg.6049"/>
<dbReference type="AlphaFoldDB" id="M2PX64"/>
<evidence type="ECO:0000256" key="1">
    <source>
        <dbReference type="SAM" id="MobiDB-lite"/>
    </source>
</evidence>